<dbReference type="Gene3D" id="1.10.510.10">
    <property type="entry name" value="Transferase(Phosphotransferase) domain 1"/>
    <property type="match status" value="1"/>
</dbReference>
<dbReference type="SMART" id="SM00220">
    <property type="entry name" value="S_TKc"/>
    <property type="match status" value="1"/>
</dbReference>
<feature type="domain" description="Protein kinase" evidence="9">
    <location>
        <begin position="492"/>
        <end position="788"/>
    </location>
</feature>
<dbReference type="SUPFAM" id="SSF56112">
    <property type="entry name" value="Protein kinase-like (PK-like)"/>
    <property type="match status" value="1"/>
</dbReference>
<feature type="region of interest" description="Disordered" evidence="8">
    <location>
        <begin position="84"/>
        <end position="152"/>
    </location>
</feature>
<feature type="compositionally biased region" description="Basic residues" evidence="8">
    <location>
        <begin position="905"/>
        <end position="929"/>
    </location>
</feature>
<feature type="compositionally biased region" description="Polar residues" evidence="8">
    <location>
        <begin position="201"/>
        <end position="212"/>
    </location>
</feature>
<dbReference type="InterPro" id="IPR000719">
    <property type="entry name" value="Prot_kinase_dom"/>
</dbReference>
<evidence type="ECO:0000259" key="9">
    <source>
        <dbReference type="PROSITE" id="PS50011"/>
    </source>
</evidence>
<evidence type="ECO:0000256" key="2">
    <source>
        <dbReference type="ARBA" id="ARBA00022527"/>
    </source>
</evidence>
<dbReference type="GO" id="GO:0005524">
    <property type="term" value="F:ATP binding"/>
    <property type="evidence" value="ECO:0007669"/>
    <property type="project" value="UniProtKB-UniRule"/>
</dbReference>
<dbReference type="PROSITE" id="PS00107">
    <property type="entry name" value="PROTEIN_KINASE_ATP"/>
    <property type="match status" value="1"/>
</dbReference>
<feature type="compositionally biased region" description="Basic and acidic residues" evidence="8">
    <location>
        <begin position="26"/>
        <end position="36"/>
    </location>
</feature>
<evidence type="ECO:0000256" key="7">
    <source>
        <dbReference type="PROSITE-ProRule" id="PRU10141"/>
    </source>
</evidence>
<evidence type="ECO:0000256" key="3">
    <source>
        <dbReference type="ARBA" id="ARBA00022679"/>
    </source>
</evidence>
<sequence>MRGHRGRFKKQIEGSEEEIGYTNGNENEKGGRENKTLKFNYSNNDKESSFDKEVITNTIKKKTVITKKRNTAKIPLNISLKKNLEMNSRSRESSLKRENHKKNKNTSTEKTLKKDKIIFQNKALHNSSSKSNSLDKSKSTEPPLMIRNNNPKKKIPILCQNFGREVLNLEGTFSKLSRKSSESKHLTNQGESGTGIGEMDSNMSGIASCTSKTQEDDKEVSLSKSNKTTINSNYEIVKREKSNLKYPKNKKIIKNNGKFVLSKKAFNLGFNSDQKKNSNFDRSSHIDLSNKKGKYLDNRALENNYCTDYAKKDTKMTFKFGSHQNSIDGSIGYDKSQEKSTKSNFNASTNISKKLNLNELMINIDSQDCKLHLLYVNSSRKSNNEEHTGSLGINYENEIEKEVTHPAKGFIHNKSSNLAFGSNDKVELINPEKPCNKSQENKKKGKSKNKVKKNTKEQHKEQSLSDNDQSNEFDDERGDYKAKIGEMIGYRFEIRERLGKGSFGQAFKCWDHKEKEFIALKIIRNKKNLQYQANVEVKVLAHLKENDPDDTHNIIRMKEALVFKNHICVVFELLSINLYEFIKLADFDPISTSLIRRFALQILYALDFLKKEKIIHCDLKPENILLKSKKSSGIKVIDLGSACFIDSKIYTYIQSRFYRAPEIILGVPYSYPIDMWSLGCILAELNCGYPLFPGEDEQDQLAHIMEVLDVPPVELLSKGARTHLFFEENGTPIIKPNSEGKRKYPNTKTLQEVLENNDPLFINFVKKCLHWDPEKRMTPEQAMRDEWVLDALPPQILINHQRLHNIHNSSLPPNVRRKLERFWTRKTKEEKKYCTKSLSIKSTSTDKEHSLSKKSNSNSSQSRKRKPRRFEVIGFSPKSNCEISRSNEKRKLKIEHKGSKDPRKSVSKGKKKLKISKKRKHRFNRRIGIRKLINEGSHTNQTATMEESSEEGSRVREKSLPNQKAPNALGGFPNQVHLFAKHHRF</sequence>
<evidence type="ECO:0000256" key="8">
    <source>
        <dbReference type="SAM" id="MobiDB-lite"/>
    </source>
</evidence>
<dbReference type="AlphaFoldDB" id="A0AAD1XEU3"/>
<dbReference type="InterPro" id="IPR011009">
    <property type="entry name" value="Kinase-like_dom_sf"/>
</dbReference>
<dbReference type="GO" id="GO:0005737">
    <property type="term" value="C:cytoplasm"/>
    <property type="evidence" value="ECO:0007669"/>
    <property type="project" value="TreeGrafter"/>
</dbReference>
<evidence type="ECO:0000256" key="6">
    <source>
        <dbReference type="ARBA" id="ARBA00022840"/>
    </source>
</evidence>
<reference evidence="10" key="1">
    <citation type="submission" date="2023-07" db="EMBL/GenBank/DDBJ databases">
        <authorList>
            <consortium name="AG Swart"/>
            <person name="Singh M."/>
            <person name="Singh A."/>
            <person name="Seah K."/>
            <person name="Emmerich C."/>
        </authorList>
    </citation>
    <scope>NUCLEOTIDE SEQUENCE</scope>
    <source>
        <strain evidence="10">DP1</strain>
    </source>
</reference>
<feature type="compositionally biased region" description="Basic residues" evidence="8">
    <location>
        <begin position="443"/>
        <end position="453"/>
    </location>
</feature>
<comment type="caution">
    <text evidence="10">The sequence shown here is derived from an EMBL/GenBank/DDBJ whole genome shotgun (WGS) entry which is preliminary data.</text>
</comment>
<dbReference type="Gene3D" id="3.30.200.20">
    <property type="entry name" value="Phosphorylase Kinase, domain 1"/>
    <property type="match status" value="1"/>
</dbReference>
<dbReference type="CDD" id="cd14210">
    <property type="entry name" value="PKc_DYRK"/>
    <property type="match status" value="1"/>
</dbReference>
<protein>
    <recommendedName>
        <fullName evidence="9">Protein kinase domain-containing protein</fullName>
    </recommendedName>
</protein>
<organism evidence="10 11">
    <name type="scientific">Euplotes crassus</name>
    <dbReference type="NCBI Taxonomy" id="5936"/>
    <lineage>
        <taxon>Eukaryota</taxon>
        <taxon>Sar</taxon>
        <taxon>Alveolata</taxon>
        <taxon>Ciliophora</taxon>
        <taxon>Intramacronucleata</taxon>
        <taxon>Spirotrichea</taxon>
        <taxon>Hypotrichia</taxon>
        <taxon>Euplotida</taxon>
        <taxon>Euplotidae</taxon>
        <taxon>Moneuplotes</taxon>
    </lineage>
</organism>
<dbReference type="PROSITE" id="PS00108">
    <property type="entry name" value="PROTEIN_KINASE_ST"/>
    <property type="match status" value="1"/>
</dbReference>
<comment type="similarity">
    <text evidence="1">Belongs to the protein kinase superfamily. CMGC Ser/Thr protein kinase family. MNB/DYRK subfamily.</text>
</comment>
<dbReference type="Pfam" id="PF00069">
    <property type="entry name" value="Pkinase"/>
    <property type="match status" value="1"/>
</dbReference>
<evidence type="ECO:0000256" key="1">
    <source>
        <dbReference type="ARBA" id="ARBA00008867"/>
    </source>
</evidence>
<dbReference type="InterPro" id="IPR008271">
    <property type="entry name" value="Ser/Thr_kinase_AS"/>
</dbReference>
<keyword evidence="6 7" id="KW-0067">ATP-binding</keyword>
<proteinExistence type="inferred from homology"/>
<feature type="compositionally biased region" description="Basic and acidic residues" evidence="8">
    <location>
        <begin position="454"/>
        <end position="463"/>
    </location>
</feature>
<dbReference type="EMBL" id="CAMPGE010013489">
    <property type="protein sequence ID" value="CAI2372220.1"/>
    <property type="molecule type" value="Genomic_DNA"/>
</dbReference>
<evidence type="ECO:0000256" key="5">
    <source>
        <dbReference type="ARBA" id="ARBA00022777"/>
    </source>
</evidence>
<keyword evidence="5" id="KW-0418">Kinase</keyword>
<feature type="region of interest" description="Disordered" evidence="8">
    <location>
        <begin position="834"/>
        <end position="972"/>
    </location>
</feature>
<dbReference type="PANTHER" id="PTHR24058:SF22">
    <property type="entry name" value="DUAL SPECIFICITY TYROSINE-PHOSPHORYLATION-REGULATED KINASE 4"/>
    <property type="match status" value="1"/>
</dbReference>
<keyword evidence="3" id="KW-0808">Transferase</keyword>
<name>A0AAD1XEU3_EUPCR</name>
<feature type="binding site" evidence="7">
    <location>
        <position position="521"/>
    </location>
    <ligand>
        <name>ATP</name>
        <dbReference type="ChEBI" id="CHEBI:30616"/>
    </ligand>
</feature>
<keyword evidence="4 7" id="KW-0547">Nucleotide-binding</keyword>
<feature type="region of interest" description="Disordered" evidence="8">
    <location>
        <begin position="429"/>
        <end position="476"/>
    </location>
</feature>
<dbReference type="InterPro" id="IPR050494">
    <property type="entry name" value="Ser_Thr_dual-spec_kinase"/>
</dbReference>
<keyword evidence="11" id="KW-1185">Reference proteome</keyword>
<evidence type="ECO:0000256" key="4">
    <source>
        <dbReference type="ARBA" id="ARBA00022741"/>
    </source>
</evidence>
<dbReference type="InterPro" id="IPR017441">
    <property type="entry name" value="Protein_kinase_ATP_BS"/>
</dbReference>
<accession>A0AAD1XEU3</accession>
<evidence type="ECO:0000313" key="11">
    <source>
        <dbReference type="Proteomes" id="UP001295684"/>
    </source>
</evidence>
<dbReference type="PANTHER" id="PTHR24058">
    <property type="entry name" value="DUAL SPECIFICITY PROTEIN KINASE"/>
    <property type="match status" value="1"/>
</dbReference>
<dbReference type="Proteomes" id="UP001295684">
    <property type="component" value="Unassembled WGS sequence"/>
</dbReference>
<dbReference type="PROSITE" id="PS50011">
    <property type="entry name" value="PROTEIN_KINASE_DOM"/>
    <property type="match status" value="1"/>
</dbReference>
<feature type="compositionally biased region" description="Basic and acidic residues" evidence="8">
    <location>
        <begin position="885"/>
        <end position="904"/>
    </location>
</feature>
<gene>
    <name evidence="10" type="ORF">ECRASSUSDP1_LOCUS13548</name>
</gene>
<feature type="region of interest" description="Disordered" evidence="8">
    <location>
        <begin position="1"/>
        <end position="45"/>
    </location>
</feature>
<feature type="compositionally biased region" description="Polar residues" evidence="8">
    <location>
        <begin position="936"/>
        <end position="945"/>
    </location>
</feature>
<feature type="region of interest" description="Disordered" evidence="8">
    <location>
        <begin position="176"/>
        <end position="224"/>
    </location>
</feature>
<dbReference type="GO" id="GO:0004674">
    <property type="term" value="F:protein serine/threonine kinase activity"/>
    <property type="evidence" value="ECO:0007669"/>
    <property type="project" value="UniProtKB-KW"/>
</dbReference>
<evidence type="ECO:0000313" key="10">
    <source>
        <dbReference type="EMBL" id="CAI2372220.1"/>
    </source>
</evidence>
<dbReference type="GO" id="GO:0005856">
    <property type="term" value="C:cytoskeleton"/>
    <property type="evidence" value="ECO:0007669"/>
    <property type="project" value="TreeGrafter"/>
</dbReference>
<keyword evidence="2" id="KW-0723">Serine/threonine-protein kinase</keyword>
<feature type="compositionally biased region" description="Basic and acidic residues" evidence="8">
    <location>
        <begin position="84"/>
        <end position="97"/>
    </location>
</feature>